<keyword evidence="2" id="KW-1185">Reference proteome</keyword>
<gene>
    <name evidence="1" type="ORF">GGR27_003669</name>
</gene>
<dbReference type="EMBL" id="JAATJH010000008">
    <property type="protein sequence ID" value="NJC28150.1"/>
    <property type="molecule type" value="Genomic_DNA"/>
</dbReference>
<reference evidence="1 2" key="1">
    <citation type="submission" date="2020-03" db="EMBL/GenBank/DDBJ databases">
        <title>Genomic Encyclopedia of Type Strains, Phase IV (KMG-IV): sequencing the most valuable type-strain genomes for metagenomic binning, comparative biology and taxonomic classification.</title>
        <authorList>
            <person name="Goeker M."/>
        </authorList>
    </citation>
    <scope>NUCLEOTIDE SEQUENCE [LARGE SCALE GENOMIC DNA]</scope>
    <source>
        <strain evidence="1 2">DSM 105096</strain>
    </source>
</reference>
<organism evidence="1 2">
    <name type="scientific">Neolewinella antarctica</name>
    <dbReference type="NCBI Taxonomy" id="442734"/>
    <lineage>
        <taxon>Bacteria</taxon>
        <taxon>Pseudomonadati</taxon>
        <taxon>Bacteroidota</taxon>
        <taxon>Saprospiria</taxon>
        <taxon>Saprospirales</taxon>
        <taxon>Lewinellaceae</taxon>
        <taxon>Neolewinella</taxon>
    </lineage>
</organism>
<sequence>MDQVTTYRETVREILTGLQKEYYNQTGPIKATLIQDDRNGHYLITIEGWEGERFTYGTSIHVEVKADGKVWIHRNSSSVIIIDHLERAGIPMASTVVAWHPPLARKHTEFAEG</sequence>
<name>A0ABX0XFQ3_9BACT</name>
<evidence type="ECO:0000313" key="2">
    <source>
        <dbReference type="Proteomes" id="UP000770785"/>
    </source>
</evidence>
<comment type="caution">
    <text evidence="1">The sequence shown here is derived from an EMBL/GenBank/DDBJ whole genome shotgun (WGS) entry which is preliminary data.</text>
</comment>
<proteinExistence type="predicted"/>
<dbReference type="InterPro" id="IPR014968">
    <property type="entry name" value="XisI"/>
</dbReference>
<dbReference type="SUPFAM" id="SSF143847">
    <property type="entry name" value="XisI-like"/>
    <property type="match status" value="1"/>
</dbReference>
<evidence type="ECO:0000313" key="1">
    <source>
        <dbReference type="EMBL" id="NJC28150.1"/>
    </source>
</evidence>
<accession>A0ABX0XFQ3</accession>
<evidence type="ECO:0008006" key="3">
    <source>
        <dbReference type="Google" id="ProtNLM"/>
    </source>
</evidence>
<dbReference type="Proteomes" id="UP000770785">
    <property type="component" value="Unassembled WGS sequence"/>
</dbReference>
<dbReference type="InterPro" id="IPR035943">
    <property type="entry name" value="XisI-like_sf"/>
</dbReference>
<dbReference type="Gene3D" id="3.30.310.110">
    <property type="entry name" value="XisI-like"/>
    <property type="match status" value="1"/>
</dbReference>
<dbReference type="RefSeq" id="WP_168039883.1">
    <property type="nucleotide sequence ID" value="NZ_JAATJH010000008.1"/>
</dbReference>
<protein>
    <recommendedName>
        <fullName evidence="3">XisI protein</fullName>
    </recommendedName>
</protein>
<dbReference type="Pfam" id="PF08869">
    <property type="entry name" value="XisI"/>
    <property type="match status" value="1"/>
</dbReference>